<evidence type="ECO:0000313" key="1">
    <source>
        <dbReference type="EMBL" id="ONM53355.1"/>
    </source>
</evidence>
<gene>
    <name evidence="1" type="ORF">ZEAMMB73_Zm00001d019591</name>
</gene>
<accession>A0A1D6HZ54</accession>
<keyword evidence="1" id="KW-0830">Ubiquinone</keyword>
<sequence length="109" mass="12754">MGQCAANHEVCFILLLLKLVIIFKVCFVMQRSKMIRRLVNTVQSFRQAINLAPDAWSAMLIRTLLKPESQKFVLDVFLALANHSSYKIPETFWLFMSRFLNYLDKQDIL</sequence>
<organism evidence="1">
    <name type="scientific">Zea mays</name>
    <name type="common">Maize</name>
    <dbReference type="NCBI Taxonomy" id="4577"/>
    <lineage>
        <taxon>Eukaryota</taxon>
        <taxon>Viridiplantae</taxon>
        <taxon>Streptophyta</taxon>
        <taxon>Embryophyta</taxon>
        <taxon>Tracheophyta</taxon>
        <taxon>Spermatophyta</taxon>
        <taxon>Magnoliopsida</taxon>
        <taxon>Liliopsida</taxon>
        <taxon>Poales</taxon>
        <taxon>Poaceae</taxon>
        <taxon>PACMAD clade</taxon>
        <taxon>Panicoideae</taxon>
        <taxon>Andropogonodae</taxon>
        <taxon>Andropogoneae</taxon>
        <taxon>Tripsacinae</taxon>
        <taxon>Zea</taxon>
    </lineage>
</organism>
<protein>
    <submittedName>
        <fullName evidence="1">Ubiquinone biosynthesis protein ubiB</fullName>
    </submittedName>
</protein>
<name>A0A1D6HZ54_MAIZE</name>
<reference evidence="1" key="1">
    <citation type="submission" date="2015-12" db="EMBL/GenBank/DDBJ databases">
        <title>Update maize B73 reference genome by single molecule sequencing technologies.</title>
        <authorList>
            <consortium name="Maize Genome Sequencing Project"/>
            <person name="Ware D."/>
        </authorList>
    </citation>
    <scope>NUCLEOTIDE SEQUENCE [LARGE SCALE GENOMIC DNA]</scope>
    <source>
        <tissue evidence="1">Seedling</tissue>
    </source>
</reference>
<dbReference type="AlphaFoldDB" id="A0A1D6HZ54"/>
<dbReference type="ExpressionAtlas" id="A0A1D6HZ54">
    <property type="expression patterns" value="baseline and differential"/>
</dbReference>
<dbReference type="EMBL" id="CM007650">
    <property type="protein sequence ID" value="ONM53355.1"/>
    <property type="molecule type" value="Genomic_DNA"/>
</dbReference>
<proteinExistence type="predicted"/>